<evidence type="ECO:0000256" key="1">
    <source>
        <dbReference type="ARBA" id="ARBA00022679"/>
    </source>
</evidence>
<dbReference type="Pfam" id="PF13374">
    <property type="entry name" value="TPR_10"/>
    <property type="match status" value="1"/>
</dbReference>
<dbReference type="AlphaFoldDB" id="A0A1T5G7C5"/>
<evidence type="ECO:0000256" key="2">
    <source>
        <dbReference type="ARBA" id="ARBA00022777"/>
    </source>
</evidence>
<evidence type="ECO:0000313" key="7">
    <source>
        <dbReference type="Proteomes" id="UP000191112"/>
    </source>
</evidence>
<accession>A0A1T5G7C5</accession>
<keyword evidence="5" id="KW-0812">Transmembrane</keyword>
<dbReference type="SMART" id="SM00028">
    <property type="entry name" value="TPR"/>
    <property type="match status" value="4"/>
</dbReference>
<dbReference type="CDD" id="cd16917">
    <property type="entry name" value="HATPase_UhpB-NarQ-NarX-like"/>
    <property type="match status" value="1"/>
</dbReference>
<gene>
    <name evidence="6" type="ORF">SAMN05660477_02608</name>
</gene>
<keyword evidence="7" id="KW-1185">Reference proteome</keyword>
<dbReference type="Gene3D" id="1.25.40.10">
    <property type="entry name" value="Tetratricopeptide repeat domain"/>
    <property type="match status" value="2"/>
</dbReference>
<dbReference type="PANTHER" id="PTHR24421">
    <property type="entry name" value="NITRATE/NITRITE SENSOR PROTEIN NARX-RELATED"/>
    <property type="match status" value="1"/>
</dbReference>
<evidence type="ECO:0000256" key="3">
    <source>
        <dbReference type="ARBA" id="ARBA00023012"/>
    </source>
</evidence>
<feature type="transmembrane region" description="Helical" evidence="5">
    <location>
        <begin position="373"/>
        <end position="393"/>
    </location>
</feature>
<keyword evidence="1" id="KW-0808">Transferase</keyword>
<dbReference type="InterPro" id="IPR050482">
    <property type="entry name" value="Sensor_HK_TwoCompSys"/>
</dbReference>
<dbReference type="SUPFAM" id="SSF55874">
    <property type="entry name" value="ATPase domain of HSP90 chaperone/DNA topoisomerase II/histidine kinase"/>
    <property type="match status" value="1"/>
</dbReference>
<keyword evidence="5" id="KW-0472">Membrane</keyword>
<dbReference type="Proteomes" id="UP000191112">
    <property type="component" value="Unassembled WGS sequence"/>
</dbReference>
<feature type="region of interest" description="Disordered" evidence="4">
    <location>
        <begin position="1"/>
        <end position="24"/>
    </location>
</feature>
<dbReference type="InterPro" id="IPR036890">
    <property type="entry name" value="HATPase_C_sf"/>
</dbReference>
<dbReference type="InterPro" id="IPR019734">
    <property type="entry name" value="TPR_rpt"/>
</dbReference>
<evidence type="ECO:0000313" key="6">
    <source>
        <dbReference type="EMBL" id="SKC04282.1"/>
    </source>
</evidence>
<keyword evidence="5" id="KW-1133">Transmembrane helix</keyword>
<organism evidence="6 7">
    <name type="scientific">Soonwooa buanensis</name>
    <dbReference type="NCBI Taxonomy" id="619805"/>
    <lineage>
        <taxon>Bacteria</taxon>
        <taxon>Pseudomonadati</taxon>
        <taxon>Bacteroidota</taxon>
        <taxon>Flavobacteriia</taxon>
        <taxon>Flavobacteriales</taxon>
        <taxon>Weeksellaceae</taxon>
        <taxon>Chryseobacterium group</taxon>
        <taxon>Soonwooa</taxon>
    </lineage>
</organism>
<dbReference type="GO" id="GO:0016301">
    <property type="term" value="F:kinase activity"/>
    <property type="evidence" value="ECO:0007669"/>
    <property type="project" value="UniProtKB-KW"/>
</dbReference>
<dbReference type="STRING" id="619805.SAMN05660477_02608"/>
<dbReference type="InterPro" id="IPR011990">
    <property type="entry name" value="TPR-like_helical_dom_sf"/>
</dbReference>
<dbReference type="Gene3D" id="3.30.565.10">
    <property type="entry name" value="Histidine kinase-like ATPase, C-terminal domain"/>
    <property type="match status" value="1"/>
</dbReference>
<sequence length="595" mass="69709">MVTQQASPVDTGKNEAYSPKNSSKRKNHSFAYFLYFRCKLIPLKKIVFFILLSFYCCSEKPISNKQIPNSFYDKAWIFYDKKEDLEAFVYFEKAKYIFLKNKDSLGVGKCLTNMATILYNKGDNFGSIEVSLEALKFLNKHNKENFYFLLSNYNNLGLTNYNLKNYQNSLKYYEKGAQFAEDELSKNISLNNKANVFRELRQYDNALHIFNNILKSNNKKDVNYSRTLTNFAKTKYLQNPNYKPIPEYQEALKIRLKEKDNWGLNSSYAHLADYYITKNQDSALSYARKMYEISKVIKSPDDQIEALQKLITLESSENSKQHFKDYQKLNDSLLTARNKAKNQFALIRYETEKNKADFLKAKADSAQKENHIIVQYFGITLLLMLLIVGYLVYKKRQKRLQQEKIIEVKNTELKISKKIHDKVANKIYQILSFVENSKTVDRNALIFSLDNVYEITRDISYDKDFNENQNFVSQLSNMRSSYLSDSTKIFFVGNDEKIWTDVNFQIKTEVYLIIQELLTNMKKHSQASVVSIKFEKNENYIHMTYTDNGIGIKKLSPKNGIQNMENRIQTIHGNITFDTETNHLLKIKISFPIKN</sequence>
<keyword evidence="2" id="KW-0418">Kinase</keyword>
<proteinExistence type="predicted"/>
<keyword evidence="3" id="KW-0902">Two-component regulatory system</keyword>
<evidence type="ECO:0000256" key="5">
    <source>
        <dbReference type="SAM" id="Phobius"/>
    </source>
</evidence>
<reference evidence="6 7" key="1">
    <citation type="submission" date="2017-02" db="EMBL/GenBank/DDBJ databases">
        <authorList>
            <person name="Peterson S.W."/>
        </authorList>
    </citation>
    <scope>NUCLEOTIDE SEQUENCE [LARGE SCALE GENOMIC DNA]</scope>
    <source>
        <strain evidence="6 7">DSM 22323</strain>
    </source>
</reference>
<dbReference type="GO" id="GO:0000160">
    <property type="term" value="P:phosphorelay signal transduction system"/>
    <property type="evidence" value="ECO:0007669"/>
    <property type="project" value="UniProtKB-KW"/>
</dbReference>
<evidence type="ECO:0000256" key="4">
    <source>
        <dbReference type="SAM" id="MobiDB-lite"/>
    </source>
</evidence>
<name>A0A1T5G7C5_9FLAO</name>
<dbReference type="SUPFAM" id="SSF48452">
    <property type="entry name" value="TPR-like"/>
    <property type="match status" value="2"/>
</dbReference>
<dbReference type="EMBL" id="FUYZ01000010">
    <property type="protein sequence ID" value="SKC04282.1"/>
    <property type="molecule type" value="Genomic_DNA"/>
</dbReference>
<dbReference type="PANTHER" id="PTHR24421:SF60">
    <property type="entry name" value="SENSOR HISTIDINE KINASE COMP"/>
    <property type="match status" value="1"/>
</dbReference>
<protein>
    <submittedName>
        <fullName evidence="6">Uncharacterized protein</fullName>
    </submittedName>
</protein>